<evidence type="ECO:0000313" key="3">
    <source>
        <dbReference type="EMBL" id="MBB4444380.1"/>
    </source>
</evidence>
<keyword evidence="5" id="KW-1185">Reference proteome</keyword>
<proteinExistence type="predicted"/>
<dbReference type="AlphaFoldDB" id="A0A7W6X9D7"/>
<dbReference type="EMBL" id="JACIGY010000001">
    <property type="protein sequence ID" value="MBB4409693.1"/>
    <property type="molecule type" value="Genomic_DNA"/>
</dbReference>
<evidence type="ECO:0000313" key="4">
    <source>
        <dbReference type="Proteomes" id="UP000520770"/>
    </source>
</evidence>
<reference evidence="4 5" key="1">
    <citation type="submission" date="2020-08" db="EMBL/GenBank/DDBJ databases">
        <title>Genomic Encyclopedia of Type Strains, Phase IV (KMG-V): Genome sequencing to study the core and pangenomes of soil and plant-associated prokaryotes.</title>
        <authorList>
            <person name="Whitman W."/>
        </authorList>
    </citation>
    <scope>NUCLEOTIDE SEQUENCE [LARGE SCALE GENOMIC DNA]</scope>
    <source>
        <strain evidence="2 5">SEMIA 444</strain>
        <strain evidence="1 4">SEMIA 448</strain>
        <strain evidence="3 6">SEMIA 452</strain>
    </source>
</reference>
<dbReference type="RefSeq" id="WP_183821912.1">
    <property type="nucleotide sequence ID" value="NZ_JACIGW010000001.1"/>
</dbReference>
<protein>
    <submittedName>
        <fullName evidence="2">Uncharacterized protein</fullName>
    </submittedName>
</protein>
<evidence type="ECO:0000313" key="6">
    <source>
        <dbReference type="Proteomes" id="UP000576087"/>
    </source>
</evidence>
<organism evidence="2 5">
    <name type="scientific">Aliirhizobium cellulosilyticum</name>
    <dbReference type="NCBI Taxonomy" id="393664"/>
    <lineage>
        <taxon>Bacteria</taxon>
        <taxon>Pseudomonadati</taxon>
        <taxon>Pseudomonadota</taxon>
        <taxon>Alphaproteobacteria</taxon>
        <taxon>Hyphomicrobiales</taxon>
        <taxon>Rhizobiaceae</taxon>
        <taxon>Aliirhizobium</taxon>
    </lineage>
</organism>
<name>A0A7W6X9D7_9HYPH</name>
<evidence type="ECO:0000313" key="5">
    <source>
        <dbReference type="Proteomes" id="UP000524535"/>
    </source>
</evidence>
<gene>
    <name evidence="2" type="ORF">GGE31_000164</name>
    <name evidence="1" type="ORF">GGE33_001621</name>
    <name evidence="3" type="ORF">GGE35_000162</name>
</gene>
<comment type="caution">
    <text evidence="2">The sequence shown here is derived from an EMBL/GenBank/DDBJ whole genome shotgun (WGS) entry which is preliminary data.</text>
</comment>
<evidence type="ECO:0000313" key="2">
    <source>
        <dbReference type="EMBL" id="MBB4409693.1"/>
    </source>
</evidence>
<dbReference type="Proteomes" id="UP000524535">
    <property type="component" value="Unassembled WGS sequence"/>
</dbReference>
<dbReference type="EMBL" id="JACIGW010000001">
    <property type="protein sequence ID" value="MBB4347913.1"/>
    <property type="molecule type" value="Genomic_DNA"/>
</dbReference>
<sequence>MTWQKKYSWRVTWPGEGHEDYSAYDGDLYIGRIMRDLTTHTHKNEFMWSGGAGGKSFNNRLMPHQGWEKEHWQAAKAVEDWYDAMRERNGLEPR</sequence>
<dbReference type="EMBL" id="JACIHM010000001">
    <property type="protein sequence ID" value="MBB4444380.1"/>
    <property type="molecule type" value="Genomic_DNA"/>
</dbReference>
<evidence type="ECO:0000313" key="1">
    <source>
        <dbReference type="EMBL" id="MBB4347913.1"/>
    </source>
</evidence>
<dbReference type="Proteomes" id="UP000576087">
    <property type="component" value="Unassembled WGS sequence"/>
</dbReference>
<dbReference type="Proteomes" id="UP000520770">
    <property type="component" value="Unassembled WGS sequence"/>
</dbReference>
<accession>A0A7W6X9D7</accession>